<dbReference type="InterPro" id="IPR035926">
    <property type="entry name" value="NusB-like_sf"/>
</dbReference>
<keyword evidence="4 6" id="KW-0805">Transcription regulation</keyword>
<dbReference type="AlphaFoldDB" id="A0A354YW31"/>
<evidence type="ECO:0000313" key="8">
    <source>
        <dbReference type="EMBL" id="HBK53404.1"/>
    </source>
</evidence>
<gene>
    <name evidence="6 8" type="primary">nusB</name>
    <name evidence="8" type="ORF">DDZ44_05675</name>
</gene>
<reference evidence="8 9" key="1">
    <citation type="journal article" date="2018" name="Nat. Biotechnol.">
        <title>A standardized bacterial taxonomy based on genome phylogeny substantially revises the tree of life.</title>
        <authorList>
            <person name="Parks D.H."/>
            <person name="Chuvochina M."/>
            <person name="Waite D.W."/>
            <person name="Rinke C."/>
            <person name="Skarshewski A."/>
            <person name="Chaumeil P.A."/>
            <person name="Hugenholtz P."/>
        </authorList>
    </citation>
    <scope>NUCLEOTIDE SEQUENCE [LARGE SCALE GENOMIC DNA]</scope>
    <source>
        <strain evidence="8">UBA10948</strain>
    </source>
</reference>
<dbReference type="InterPro" id="IPR011605">
    <property type="entry name" value="NusB_fam"/>
</dbReference>
<evidence type="ECO:0000313" key="9">
    <source>
        <dbReference type="Proteomes" id="UP000263273"/>
    </source>
</evidence>
<comment type="function">
    <text evidence="6">Involved in transcription antitermination. Required for transcription of ribosomal RNA (rRNA) genes. Binds specifically to the boxA antiterminator sequence of the ribosomal RNA (rrn) operons.</text>
</comment>
<evidence type="ECO:0000256" key="4">
    <source>
        <dbReference type="ARBA" id="ARBA00023015"/>
    </source>
</evidence>
<evidence type="ECO:0000256" key="2">
    <source>
        <dbReference type="ARBA" id="ARBA00022814"/>
    </source>
</evidence>
<sequence length="139" mass="15857">MSRRKARETAFKVVFQVDQVQADAQKAFDYLVLHDKLAEKNQGFSWDLIHGTLEKQAEIDRMIASYSREWALDRMSSVDRNIMRVAAYEILYLEDSQAVVAIDEAIEIAKKYGDEGSGSFVNAILDKILGEKDEYFPGD</sequence>
<dbReference type="EMBL" id="DNZF01000123">
    <property type="protein sequence ID" value="HBK53404.1"/>
    <property type="molecule type" value="Genomic_DNA"/>
</dbReference>
<name>A0A354YW31_9FIRM</name>
<proteinExistence type="inferred from homology"/>
<evidence type="ECO:0000256" key="1">
    <source>
        <dbReference type="ARBA" id="ARBA00005952"/>
    </source>
</evidence>
<keyword evidence="2 6" id="KW-0889">Transcription antitermination</keyword>
<organism evidence="8 9">
    <name type="scientific">Syntrophomonas wolfei</name>
    <dbReference type="NCBI Taxonomy" id="863"/>
    <lineage>
        <taxon>Bacteria</taxon>
        <taxon>Bacillati</taxon>
        <taxon>Bacillota</taxon>
        <taxon>Clostridia</taxon>
        <taxon>Eubacteriales</taxon>
        <taxon>Syntrophomonadaceae</taxon>
        <taxon>Syntrophomonas</taxon>
    </lineage>
</organism>
<dbReference type="Proteomes" id="UP000263273">
    <property type="component" value="Unassembled WGS sequence"/>
</dbReference>
<comment type="similarity">
    <text evidence="1 6">Belongs to the NusB family.</text>
</comment>
<protein>
    <recommendedName>
        <fullName evidence="6">Transcription antitermination protein NusB</fullName>
    </recommendedName>
    <alternativeName>
        <fullName evidence="6">Antitermination factor NusB</fullName>
    </alternativeName>
</protein>
<dbReference type="PANTHER" id="PTHR11078">
    <property type="entry name" value="N UTILIZATION SUBSTANCE PROTEIN B-RELATED"/>
    <property type="match status" value="1"/>
</dbReference>
<comment type="caution">
    <text evidence="8">The sequence shown here is derived from an EMBL/GenBank/DDBJ whole genome shotgun (WGS) entry which is preliminary data.</text>
</comment>
<keyword evidence="5 6" id="KW-0804">Transcription</keyword>
<dbReference type="GO" id="GO:0006353">
    <property type="term" value="P:DNA-templated transcription termination"/>
    <property type="evidence" value="ECO:0007669"/>
    <property type="project" value="UniProtKB-UniRule"/>
</dbReference>
<keyword evidence="3 6" id="KW-0694">RNA-binding</keyword>
<evidence type="ECO:0000256" key="6">
    <source>
        <dbReference type="HAMAP-Rule" id="MF_00073"/>
    </source>
</evidence>
<accession>A0A354YW31</accession>
<evidence type="ECO:0000256" key="5">
    <source>
        <dbReference type="ARBA" id="ARBA00023163"/>
    </source>
</evidence>
<dbReference type="Pfam" id="PF01029">
    <property type="entry name" value="NusB"/>
    <property type="match status" value="1"/>
</dbReference>
<dbReference type="HAMAP" id="MF_00073">
    <property type="entry name" value="NusB"/>
    <property type="match status" value="1"/>
</dbReference>
<dbReference type="STRING" id="378794.GCA_001570625_02365"/>
<dbReference type="PANTHER" id="PTHR11078:SF3">
    <property type="entry name" value="ANTITERMINATION NUSB DOMAIN-CONTAINING PROTEIN"/>
    <property type="match status" value="1"/>
</dbReference>
<evidence type="ECO:0000259" key="7">
    <source>
        <dbReference type="Pfam" id="PF01029"/>
    </source>
</evidence>
<dbReference type="Gene3D" id="1.10.940.10">
    <property type="entry name" value="NusB-like"/>
    <property type="match status" value="1"/>
</dbReference>
<dbReference type="RefSeq" id="WP_276618925.1">
    <property type="nucleotide sequence ID" value="NZ_DCDX01000015.1"/>
</dbReference>
<dbReference type="NCBIfam" id="TIGR01951">
    <property type="entry name" value="nusB"/>
    <property type="match status" value="1"/>
</dbReference>
<dbReference type="GO" id="GO:0031564">
    <property type="term" value="P:transcription antitermination"/>
    <property type="evidence" value="ECO:0007669"/>
    <property type="project" value="UniProtKB-KW"/>
</dbReference>
<dbReference type="GO" id="GO:0003723">
    <property type="term" value="F:RNA binding"/>
    <property type="evidence" value="ECO:0007669"/>
    <property type="project" value="UniProtKB-UniRule"/>
</dbReference>
<feature type="domain" description="NusB/RsmB/TIM44" evidence="7">
    <location>
        <begin position="4"/>
        <end position="128"/>
    </location>
</feature>
<dbReference type="GO" id="GO:0005829">
    <property type="term" value="C:cytosol"/>
    <property type="evidence" value="ECO:0007669"/>
    <property type="project" value="TreeGrafter"/>
</dbReference>
<dbReference type="SUPFAM" id="SSF48013">
    <property type="entry name" value="NusB-like"/>
    <property type="match status" value="1"/>
</dbReference>
<dbReference type="InterPro" id="IPR006027">
    <property type="entry name" value="NusB_RsmB_TIM44"/>
</dbReference>
<evidence type="ECO:0000256" key="3">
    <source>
        <dbReference type="ARBA" id="ARBA00022884"/>
    </source>
</evidence>